<reference evidence="4" key="1">
    <citation type="submission" date="2014-03" db="EMBL/GenBank/DDBJ databases">
        <authorList>
            <person name="Urmite Genomes U."/>
        </authorList>
    </citation>
    <scope>NUCLEOTIDE SEQUENCE [LARGE SCALE GENOMIC DNA]</scope>
    <source>
        <strain evidence="4">HD-03</strain>
    </source>
</reference>
<sequence>MTIVNLSKNSNGPSSPKKSYSTGNGKRTFLSYLFTMISASLLVTYIEIWLITQNYYIFLTRPFPNVFPIDIRFTLLVIPAFTLFALWVMKSVTGLTRFVFIFLASVLAMVLEPVMEDIGVIAFSSKWKHIYSFFGYAAFLLLIQSIHDWVRIDN</sequence>
<feature type="transmembrane region" description="Helical" evidence="2">
    <location>
        <begin position="95"/>
        <end position="111"/>
    </location>
</feature>
<feature type="transmembrane region" description="Helical" evidence="2">
    <location>
        <begin position="71"/>
        <end position="88"/>
    </location>
</feature>
<dbReference type="EMBL" id="CCDI010000002">
    <property type="protein sequence ID" value="CDQ23778.1"/>
    <property type="molecule type" value="Genomic_DNA"/>
</dbReference>
<feature type="transmembrane region" description="Helical" evidence="2">
    <location>
        <begin position="29"/>
        <end position="51"/>
    </location>
</feature>
<feature type="transmembrane region" description="Helical" evidence="2">
    <location>
        <begin position="131"/>
        <end position="150"/>
    </location>
</feature>
<dbReference type="NCBIfam" id="NF041644">
    <property type="entry name" value="CBO0543_fam"/>
    <property type="match status" value="1"/>
</dbReference>
<organism evidence="3 4">
    <name type="scientific">Halobacillus karajensis</name>
    <dbReference type="NCBI Taxonomy" id="195088"/>
    <lineage>
        <taxon>Bacteria</taxon>
        <taxon>Bacillati</taxon>
        <taxon>Bacillota</taxon>
        <taxon>Bacilli</taxon>
        <taxon>Bacillales</taxon>
        <taxon>Bacillaceae</taxon>
        <taxon>Halobacillus</taxon>
    </lineage>
</organism>
<protein>
    <submittedName>
        <fullName evidence="3">Uncharacterized protein</fullName>
    </submittedName>
</protein>
<evidence type="ECO:0000313" key="3">
    <source>
        <dbReference type="EMBL" id="CDQ23778.1"/>
    </source>
</evidence>
<evidence type="ECO:0000256" key="2">
    <source>
        <dbReference type="SAM" id="Phobius"/>
    </source>
</evidence>
<dbReference type="AlphaFoldDB" id="A0A024P4T7"/>
<evidence type="ECO:0000313" key="4">
    <source>
        <dbReference type="Proteomes" id="UP000028868"/>
    </source>
</evidence>
<name>A0A024P4T7_9BACI</name>
<dbReference type="InterPro" id="IPR048147">
    <property type="entry name" value="CBO0543-like"/>
</dbReference>
<keyword evidence="2" id="KW-0812">Transmembrane</keyword>
<evidence type="ECO:0000256" key="1">
    <source>
        <dbReference type="SAM" id="MobiDB-lite"/>
    </source>
</evidence>
<keyword evidence="4" id="KW-1185">Reference proteome</keyword>
<feature type="compositionally biased region" description="Low complexity" evidence="1">
    <location>
        <begin position="7"/>
        <end position="21"/>
    </location>
</feature>
<proteinExistence type="predicted"/>
<feature type="region of interest" description="Disordered" evidence="1">
    <location>
        <begin position="1"/>
        <end position="22"/>
    </location>
</feature>
<accession>A0A024P4T7</accession>
<keyword evidence="2" id="KW-0472">Membrane</keyword>
<gene>
    <name evidence="3" type="ORF">BN983_02029</name>
</gene>
<comment type="caution">
    <text evidence="3">The sequence shown here is derived from an EMBL/GenBank/DDBJ whole genome shotgun (WGS) entry which is preliminary data.</text>
</comment>
<dbReference type="RefSeq" id="WP_156036672.1">
    <property type="nucleotide sequence ID" value="NZ_CCDH010000003.1"/>
</dbReference>
<reference evidence="3 4" key="2">
    <citation type="submission" date="2014-05" db="EMBL/GenBank/DDBJ databases">
        <title>Draft genome sequence of Halobacillus karajensis HK-03.</title>
        <authorList>
            <person name="Khelaifia S."/>
            <person name="Croce O."/>
            <person name="Lagier J.C."/>
            <person name="Raoult D."/>
        </authorList>
    </citation>
    <scope>NUCLEOTIDE SEQUENCE [LARGE SCALE GENOMIC DNA]</scope>
    <source>
        <strain evidence="3 4">HD-03</strain>
    </source>
</reference>
<dbReference type="Proteomes" id="UP000028868">
    <property type="component" value="Unassembled WGS sequence"/>
</dbReference>
<keyword evidence="2" id="KW-1133">Transmembrane helix</keyword>